<gene>
    <name evidence="3" type="ORF">SAMN05428642_10565</name>
</gene>
<dbReference type="Pfam" id="PF04264">
    <property type="entry name" value="YceI"/>
    <property type="match status" value="1"/>
</dbReference>
<dbReference type="InterPro" id="IPR007372">
    <property type="entry name" value="Lipid/polyisoprenoid-bd_YceI"/>
</dbReference>
<dbReference type="RefSeq" id="WP_072403637.1">
    <property type="nucleotide sequence ID" value="NZ_FPKV01000005.1"/>
</dbReference>
<keyword evidence="4" id="KW-1185">Reference proteome</keyword>
<dbReference type="SUPFAM" id="SSF101874">
    <property type="entry name" value="YceI-like"/>
    <property type="match status" value="1"/>
</dbReference>
<dbReference type="EMBL" id="FPKV01000005">
    <property type="protein sequence ID" value="SFZ94775.1"/>
    <property type="molecule type" value="Genomic_DNA"/>
</dbReference>
<sequence>MGKNLICLLILLLASNIFLNAQEYVVKEGSASFKAKTPLISYEGISNDVKGTIDFKAGTLTFSVPVKFIKTGNEKRDEHMYQLVEAEKYPNVVFKGKFISGFNFKRNGIQSVQAKGDFSLAGTTRQINIPINLELVSEGTIQLNTSWSLLITDYNLERPSFAFIKVKDKHFLRVDVLLKEK</sequence>
<dbReference type="PANTHER" id="PTHR34406">
    <property type="entry name" value="PROTEIN YCEI"/>
    <property type="match status" value="1"/>
</dbReference>
<evidence type="ECO:0000313" key="3">
    <source>
        <dbReference type="EMBL" id="SFZ94775.1"/>
    </source>
</evidence>
<dbReference type="PANTHER" id="PTHR34406:SF1">
    <property type="entry name" value="PROTEIN YCEI"/>
    <property type="match status" value="1"/>
</dbReference>
<accession>A0A1K2IQY6</accession>
<dbReference type="STRING" id="369401.SAMN05428642_10565"/>
<evidence type="ECO:0000256" key="1">
    <source>
        <dbReference type="SAM" id="SignalP"/>
    </source>
</evidence>
<dbReference type="AlphaFoldDB" id="A0A1K2IQY6"/>
<name>A0A1K2IQY6_9FLAO</name>
<dbReference type="InterPro" id="IPR036761">
    <property type="entry name" value="TTHA0802/YceI-like_sf"/>
</dbReference>
<feature type="domain" description="Lipid/polyisoprenoid-binding YceI-like" evidence="2">
    <location>
        <begin position="23"/>
        <end position="179"/>
    </location>
</feature>
<feature type="signal peptide" evidence="1">
    <location>
        <begin position="1"/>
        <end position="21"/>
    </location>
</feature>
<evidence type="ECO:0000259" key="2">
    <source>
        <dbReference type="SMART" id="SM00867"/>
    </source>
</evidence>
<dbReference type="Gene3D" id="2.40.128.110">
    <property type="entry name" value="Lipid/polyisoprenoid-binding, YceI-like"/>
    <property type="match status" value="1"/>
</dbReference>
<feature type="chain" id="PRO_5013358108" evidence="1">
    <location>
        <begin position="22"/>
        <end position="181"/>
    </location>
</feature>
<dbReference type="OrthoDB" id="116832at2"/>
<evidence type="ECO:0000313" key="4">
    <source>
        <dbReference type="Proteomes" id="UP000182544"/>
    </source>
</evidence>
<dbReference type="SMART" id="SM00867">
    <property type="entry name" value="YceI"/>
    <property type="match status" value="1"/>
</dbReference>
<protein>
    <submittedName>
        <fullName evidence="3">Polyisoprenoid-binding protein YceI</fullName>
    </submittedName>
</protein>
<dbReference type="Proteomes" id="UP000182544">
    <property type="component" value="Unassembled WGS sequence"/>
</dbReference>
<organism evidence="3 4">
    <name type="scientific">Flaviramulus basaltis</name>
    <dbReference type="NCBI Taxonomy" id="369401"/>
    <lineage>
        <taxon>Bacteria</taxon>
        <taxon>Pseudomonadati</taxon>
        <taxon>Bacteroidota</taxon>
        <taxon>Flavobacteriia</taxon>
        <taxon>Flavobacteriales</taxon>
        <taxon>Flavobacteriaceae</taxon>
        <taxon>Flaviramulus</taxon>
    </lineage>
</organism>
<proteinExistence type="predicted"/>
<reference evidence="3 4" key="1">
    <citation type="submission" date="2016-10" db="EMBL/GenBank/DDBJ databases">
        <authorList>
            <person name="de Groot N.N."/>
        </authorList>
    </citation>
    <scope>NUCLEOTIDE SEQUENCE [LARGE SCALE GENOMIC DNA]</scope>
    <source>
        <strain evidence="3 4">DSM 18180</strain>
    </source>
</reference>
<keyword evidence="1" id="KW-0732">Signal</keyword>